<sequence>MSQLNTSPADLGGFEVTNDDELDDIKKSESSAIRYVKVDKNGPYKLLFPLCSMHHYLREQYLVFNKHAFQKEEKALSSAIDDICIQYGGHLESLTALEHWGLLSVFPLMNVTASGHPSHGRFKTYLDSLSDLLLVVALCENICESIELDDGQSGFTTPNFRYIGHQLALLFHSLKRMAPYFCDDLKGHFNTIKNVWETNFLDPEEKTWLIAFCTRVLESLFAMMQPPLQKPLTSLPSVSQRPDPPPSFLTNSQPTPTVPGQPKPPPPLVAAKENGEKKVTALLTPWEGQEVDPRGSVRLAEDEIGKPVNILGTAKRQTVPTKVIEACRFNNPWEYLLNGVSFVYNQAPQPTKKKF</sequence>
<feature type="region of interest" description="Disordered" evidence="1">
    <location>
        <begin position="232"/>
        <end position="271"/>
    </location>
</feature>
<accession>A0ABQ9Y2U0</accession>
<name>A0ABQ9Y2U0_9EUKA</name>
<feature type="compositionally biased region" description="Pro residues" evidence="1">
    <location>
        <begin position="256"/>
        <end position="268"/>
    </location>
</feature>
<organism evidence="2 3">
    <name type="scientific">Blattamonas nauphoetae</name>
    <dbReference type="NCBI Taxonomy" id="2049346"/>
    <lineage>
        <taxon>Eukaryota</taxon>
        <taxon>Metamonada</taxon>
        <taxon>Preaxostyla</taxon>
        <taxon>Oxymonadida</taxon>
        <taxon>Blattamonas</taxon>
    </lineage>
</organism>
<keyword evidence="3" id="KW-1185">Reference proteome</keyword>
<dbReference type="EMBL" id="JARBJD010000041">
    <property type="protein sequence ID" value="KAK2958013.1"/>
    <property type="molecule type" value="Genomic_DNA"/>
</dbReference>
<evidence type="ECO:0000256" key="1">
    <source>
        <dbReference type="SAM" id="MobiDB-lite"/>
    </source>
</evidence>
<evidence type="ECO:0000313" key="2">
    <source>
        <dbReference type="EMBL" id="KAK2958013.1"/>
    </source>
</evidence>
<proteinExistence type="predicted"/>
<comment type="caution">
    <text evidence="2">The sequence shown here is derived from an EMBL/GenBank/DDBJ whole genome shotgun (WGS) entry which is preliminary data.</text>
</comment>
<gene>
    <name evidence="2" type="ORF">BLNAU_6939</name>
</gene>
<protein>
    <submittedName>
        <fullName evidence="2">Uncharacterized protein</fullName>
    </submittedName>
</protein>
<dbReference type="Proteomes" id="UP001281761">
    <property type="component" value="Unassembled WGS sequence"/>
</dbReference>
<evidence type="ECO:0000313" key="3">
    <source>
        <dbReference type="Proteomes" id="UP001281761"/>
    </source>
</evidence>
<reference evidence="2 3" key="1">
    <citation type="journal article" date="2022" name="bioRxiv">
        <title>Genomics of Preaxostyla Flagellates Illuminates Evolutionary Transitions and the Path Towards Mitochondrial Loss.</title>
        <authorList>
            <person name="Novak L.V.F."/>
            <person name="Treitli S.C."/>
            <person name="Pyrih J."/>
            <person name="Halakuc P."/>
            <person name="Pipaliya S.V."/>
            <person name="Vacek V."/>
            <person name="Brzon O."/>
            <person name="Soukal P."/>
            <person name="Eme L."/>
            <person name="Dacks J.B."/>
            <person name="Karnkowska A."/>
            <person name="Elias M."/>
            <person name="Hampl V."/>
        </authorList>
    </citation>
    <scope>NUCLEOTIDE SEQUENCE [LARGE SCALE GENOMIC DNA]</scope>
    <source>
        <strain evidence="2">NAU3</strain>
        <tissue evidence="2">Gut</tissue>
    </source>
</reference>